<dbReference type="InterPro" id="IPR024864">
    <property type="entry name" value="Nup54/Nup57/Nup44"/>
</dbReference>
<keyword evidence="8" id="KW-1185">Reference proteome</keyword>
<evidence type="ECO:0000256" key="4">
    <source>
        <dbReference type="ARBA" id="ARBA00023242"/>
    </source>
</evidence>
<accession>G4TE96</accession>
<feature type="compositionally biased region" description="Low complexity" evidence="5">
    <location>
        <begin position="74"/>
        <end position="86"/>
    </location>
</feature>
<dbReference type="GO" id="GO:0017056">
    <property type="term" value="F:structural constituent of nuclear pore"/>
    <property type="evidence" value="ECO:0007669"/>
    <property type="project" value="TreeGrafter"/>
</dbReference>
<keyword evidence="4" id="KW-0539">Nucleus</keyword>
<feature type="compositionally biased region" description="Low complexity" evidence="5">
    <location>
        <begin position="198"/>
        <end position="224"/>
    </location>
</feature>
<dbReference type="GO" id="GO:0006607">
    <property type="term" value="P:NLS-bearing protein import into nucleus"/>
    <property type="evidence" value="ECO:0007669"/>
    <property type="project" value="TreeGrafter"/>
</dbReference>
<dbReference type="STRING" id="1109443.G4TE96"/>
<dbReference type="HOGENOM" id="CLU_023804_2_0_1"/>
<reference evidence="7 8" key="1">
    <citation type="journal article" date="2011" name="PLoS Pathog.">
        <title>Endophytic Life Strategies Decoded by Genome and Transcriptome Analyses of the Mutualistic Root Symbiont Piriformospora indica.</title>
        <authorList>
            <person name="Zuccaro A."/>
            <person name="Lahrmann U."/>
            <person name="Guldener U."/>
            <person name="Langen G."/>
            <person name="Pfiffi S."/>
            <person name="Biedenkopf D."/>
            <person name="Wong P."/>
            <person name="Samans B."/>
            <person name="Grimm C."/>
            <person name="Basiewicz M."/>
            <person name="Murat C."/>
            <person name="Martin F."/>
            <person name="Kogel K.H."/>
        </authorList>
    </citation>
    <scope>NUCLEOTIDE SEQUENCE [LARGE SCALE GENOMIC DNA]</scope>
    <source>
        <strain evidence="7 8">DSM 11827</strain>
    </source>
</reference>
<evidence type="ECO:0000313" key="7">
    <source>
        <dbReference type="EMBL" id="CCA69636.1"/>
    </source>
</evidence>
<dbReference type="EMBL" id="CAFZ01000059">
    <property type="protein sequence ID" value="CCA69636.1"/>
    <property type="molecule type" value="Genomic_DNA"/>
</dbReference>
<comment type="caution">
    <text evidence="7">The sequence shown here is derived from an EMBL/GenBank/DDBJ whole genome shotgun (WGS) entry which is preliminary data.</text>
</comment>
<gene>
    <name evidence="7" type="ORF">PIIN_03575</name>
</gene>
<feature type="compositionally biased region" description="Low complexity" evidence="5">
    <location>
        <begin position="48"/>
        <end position="62"/>
    </location>
</feature>
<organism evidence="7 8">
    <name type="scientific">Serendipita indica (strain DSM 11827)</name>
    <name type="common">Root endophyte fungus</name>
    <name type="synonym">Piriformospora indica</name>
    <dbReference type="NCBI Taxonomy" id="1109443"/>
    <lineage>
        <taxon>Eukaryota</taxon>
        <taxon>Fungi</taxon>
        <taxon>Dikarya</taxon>
        <taxon>Basidiomycota</taxon>
        <taxon>Agaricomycotina</taxon>
        <taxon>Agaricomycetes</taxon>
        <taxon>Sebacinales</taxon>
        <taxon>Serendipitaceae</taxon>
        <taxon>Serendipita</taxon>
    </lineage>
</organism>
<dbReference type="eggNOG" id="KOG0845">
    <property type="taxonomic scope" value="Eukaryota"/>
</dbReference>
<keyword evidence="3" id="KW-0906">Nuclear pore complex</keyword>
<dbReference type="AlphaFoldDB" id="G4TE96"/>
<dbReference type="Pfam" id="PF13874">
    <property type="entry name" value="Nup54"/>
    <property type="match status" value="1"/>
</dbReference>
<dbReference type="GO" id="GO:0006999">
    <property type="term" value="P:nuclear pore organization"/>
    <property type="evidence" value="ECO:0007669"/>
    <property type="project" value="TreeGrafter"/>
</dbReference>
<evidence type="ECO:0000259" key="6">
    <source>
        <dbReference type="Pfam" id="PF13874"/>
    </source>
</evidence>
<evidence type="ECO:0000256" key="5">
    <source>
        <dbReference type="SAM" id="MobiDB-lite"/>
    </source>
</evidence>
<dbReference type="Proteomes" id="UP000007148">
    <property type="component" value="Unassembled WGS sequence"/>
</dbReference>
<dbReference type="PANTHER" id="PTHR13000:SF0">
    <property type="entry name" value="NUCLEOPORIN P54"/>
    <property type="match status" value="1"/>
</dbReference>
<evidence type="ECO:0000256" key="2">
    <source>
        <dbReference type="ARBA" id="ARBA00022448"/>
    </source>
</evidence>
<keyword evidence="3" id="KW-0653">Protein transport</keyword>
<feature type="region of interest" description="Disordered" evidence="5">
    <location>
        <begin position="188"/>
        <end position="292"/>
    </location>
</feature>
<dbReference type="InterPro" id="IPR025712">
    <property type="entry name" value="Nup54_alpha-helical_dom"/>
</dbReference>
<proteinExistence type="predicted"/>
<dbReference type="Pfam" id="PF13634">
    <property type="entry name" value="Nucleoporin_FG"/>
    <property type="match status" value="2"/>
</dbReference>
<name>G4TE96_SERID</name>
<dbReference type="InterPro" id="IPR025574">
    <property type="entry name" value="Nucleoporin_FG_rpt"/>
</dbReference>
<feature type="compositionally biased region" description="Gly residues" evidence="5">
    <location>
        <begin position="63"/>
        <end position="73"/>
    </location>
</feature>
<dbReference type="GO" id="GO:0036228">
    <property type="term" value="P:protein localization to nuclear inner membrane"/>
    <property type="evidence" value="ECO:0007669"/>
    <property type="project" value="TreeGrafter"/>
</dbReference>
<feature type="compositionally biased region" description="Low complexity" evidence="5">
    <location>
        <begin position="1"/>
        <end position="28"/>
    </location>
</feature>
<dbReference type="GO" id="GO:0044613">
    <property type="term" value="C:nuclear pore central transport channel"/>
    <property type="evidence" value="ECO:0007669"/>
    <property type="project" value="TreeGrafter"/>
</dbReference>
<evidence type="ECO:0000256" key="1">
    <source>
        <dbReference type="ARBA" id="ARBA00004567"/>
    </source>
</evidence>
<keyword evidence="3" id="KW-0509">mRNA transport</keyword>
<protein>
    <recommendedName>
        <fullName evidence="6">Nucleoporin Nup54 alpha-helical domain-containing protein</fullName>
    </recommendedName>
</protein>
<dbReference type="eggNOG" id="KOG3091">
    <property type="taxonomic scope" value="Eukaryota"/>
</dbReference>
<comment type="subcellular location">
    <subcellularLocation>
        <location evidence="1">Nucleus</location>
        <location evidence="1">Nuclear pore complex</location>
    </subcellularLocation>
</comment>
<feature type="region of interest" description="Disordered" evidence="5">
    <location>
        <begin position="1"/>
        <end position="95"/>
    </location>
</feature>
<evidence type="ECO:0000313" key="8">
    <source>
        <dbReference type="Proteomes" id="UP000007148"/>
    </source>
</evidence>
<dbReference type="OrthoDB" id="6162375at2759"/>
<dbReference type="OMA" id="MMQTRLH"/>
<feature type="compositionally biased region" description="Polar residues" evidence="5">
    <location>
        <begin position="35"/>
        <end position="45"/>
    </location>
</feature>
<dbReference type="InParanoid" id="G4TE96"/>
<feature type="domain" description="Nucleoporin Nup54 alpha-helical" evidence="6">
    <location>
        <begin position="371"/>
        <end position="513"/>
    </location>
</feature>
<evidence type="ECO:0000256" key="3">
    <source>
        <dbReference type="ARBA" id="ARBA00023132"/>
    </source>
</evidence>
<dbReference type="PANTHER" id="PTHR13000">
    <property type="entry name" value="NUCLEOPORIN P54"/>
    <property type="match status" value="1"/>
</dbReference>
<keyword evidence="3" id="KW-0811">Translocation</keyword>
<sequence length="583" mass="58981">MSLFGKPFGTTTAPTTGGLFGTQSTTNTTGGGLFGSQSASNTTGGSLFGTQPTTGAPATGSTTTGGGLFGGLGQSTANTTASAPGSTGTGLFGQPAATSTAGTGLFGQPAAGTGTLGTGTTTGLFGQPATGTTTAATGGLFGQPAAGAASNTTSTVGAGLFGQPAASNTTPAAGAGLFGQPAAGASTTPGAGGLFGQPAAATTSTPGTGLFGQPPSTGGTSTPGAGLFGQTAAKPGGLFGGSTAAPGTTGAGLFGQPAAPKPGGLFGTSTTAGFGLGSTTAQPQQQHPGGLNAHGAALIGLLTKLQQLQQAIQASIPQNPLAGPTPVTGGHQESLEMVAKLGSLLYSLSTEKFQHVFYNVVDSSQVGLYTRPSYVSEALWDKAVKENPDPRWSDLWSQHLPLGWRTSRNELDAQVKAAEACKAKLDEIRTKLTTLSQKHVISTSLRSQKLSNNHTLLFQRVVRLSQHLHLLIPLVRSSAIRPEEEQLRGRLESMEDDLRRGSASKGRMNEIWGVIGQLTALKAREGMEASGEGNEWAVVDEEGLKRLARILSEQQHGLAHLTRILQDTQRDLAIISAQVQDLV</sequence>
<keyword evidence="2" id="KW-0813">Transport</keyword>
<feature type="compositionally biased region" description="Polar residues" evidence="5">
    <location>
        <begin position="267"/>
        <end position="287"/>
    </location>
</feature>